<sequence>MRTEGSGSEEEALMKSFGKKGAVVLMVVVMTGNRRLKLERKEEWCFEMARLDGVRRCMDCDIVTRGEQR</sequence>
<evidence type="ECO:0000313" key="2">
    <source>
        <dbReference type="Proteomes" id="UP000327157"/>
    </source>
</evidence>
<comment type="caution">
    <text evidence="1">The sequence shown here is derived from an EMBL/GenBank/DDBJ whole genome shotgun (WGS) entry which is preliminary data.</text>
</comment>
<keyword evidence="1" id="KW-0808">Transferase</keyword>
<dbReference type="Proteomes" id="UP000327157">
    <property type="component" value="Chromosome 11"/>
</dbReference>
<keyword evidence="1" id="KW-0670">Pyruvate</keyword>
<evidence type="ECO:0000313" key="1">
    <source>
        <dbReference type="EMBL" id="KAB2605516.1"/>
    </source>
</evidence>
<reference evidence="2" key="2">
    <citation type="submission" date="2019-10" db="EMBL/GenBank/DDBJ databases">
        <title>A de novo genome assembly of a pear dwarfing rootstock.</title>
        <authorList>
            <person name="Wang F."/>
            <person name="Wang J."/>
            <person name="Li S."/>
            <person name="Zhang Y."/>
            <person name="Fang M."/>
            <person name="Ma L."/>
            <person name="Zhao Y."/>
            <person name="Jiang S."/>
        </authorList>
    </citation>
    <scope>NUCLEOTIDE SEQUENCE [LARGE SCALE GENOMIC DNA]</scope>
</reference>
<organism evidence="1 2">
    <name type="scientific">Pyrus ussuriensis x Pyrus communis</name>
    <dbReference type="NCBI Taxonomy" id="2448454"/>
    <lineage>
        <taxon>Eukaryota</taxon>
        <taxon>Viridiplantae</taxon>
        <taxon>Streptophyta</taxon>
        <taxon>Embryophyta</taxon>
        <taxon>Tracheophyta</taxon>
        <taxon>Spermatophyta</taxon>
        <taxon>Magnoliopsida</taxon>
        <taxon>eudicotyledons</taxon>
        <taxon>Gunneridae</taxon>
        <taxon>Pentapetalae</taxon>
        <taxon>rosids</taxon>
        <taxon>fabids</taxon>
        <taxon>Rosales</taxon>
        <taxon>Rosaceae</taxon>
        <taxon>Amygdaloideae</taxon>
        <taxon>Maleae</taxon>
        <taxon>Pyrus</taxon>
    </lineage>
</organism>
<dbReference type="EMBL" id="SMOL01000559">
    <property type="protein sequence ID" value="KAB2605516.1"/>
    <property type="molecule type" value="Genomic_DNA"/>
</dbReference>
<accession>A0A5N5FQX5</accession>
<protein>
    <submittedName>
        <fullName evidence="1">Pyruvate kinase isozyme A</fullName>
    </submittedName>
</protein>
<dbReference type="GO" id="GO:0016301">
    <property type="term" value="F:kinase activity"/>
    <property type="evidence" value="ECO:0007669"/>
    <property type="project" value="UniProtKB-KW"/>
</dbReference>
<reference evidence="1 2" key="1">
    <citation type="submission" date="2019-09" db="EMBL/GenBank/DDBJ databases">
        <authorList>
            <person name="Ou C."/>
        </authorList>
    </citation>
    <scope>NUCLEOTIDE SEQUENCE [LARGE SCALE GENOMIC DNA]</scope>
    <source>
        <strain evidence="1">S2</strain>
        <tissue evidence="1">Leaf</tissue>
    </source>
</reference>
<dbReference type="AlphaFoldDB" id="A0A5N5FQX5"/>
<gene>
    <name evidence="1" type="ORF">D8674_005233</name>
</gene>
<proteinExistence type="predicted"/>
<keyword evidence="2" id="KW-1185">Reference proteome</keyword>
<keyword evidence="1" id="KW-0418">Kinase</keyword>
<reference evidence="1 2" key="3">
    <citation type="submission" date="2019-11" db="EMBL/GenBank/DDBJ databases">
        <title>A de novo genome assembly of a pear dwarfing rootstock.</title>
        <authorList>
            <person name="Wang F."/>
            <person name="Wang J."/>
            <person name="Li S."/>
            <person name="Zhang Y."/>
            <person name="Fang M."/>
            <person name="Ma L."/>
            <person name="Zhao Y."/>
            <person name="Jiang S."/>
        </authorList>
    </citation>
    <scope>NUCLEOTIDE SEQUENCE [LARGE SCALE GENOMIC DNA]</scope>
    <source>
        <strain evidence="1">S2</strain>
        <tissue evidence="1">Leaf</tissue>
    </source>
</reference>
<name>A0A5N5FQX5_9ROSA</name>